<dbReference type="SUPFAM" id="SSF88659">
    <property type="entry name" value="Sigma3 and sigma4 domains of RNA polymerase sigma factors"/>
    <property type="match status" value="1"/>
</dbReference>
<dbReference type="Proteomes" id="UP001501442">
    <property type="component" value="Unassembled WGS sequence"/>
</dbReference>
<dbReference type="InterPro" id="IPR007630">
    <property type="entry name" value="RNA_pol_sigma70_r4"/>
</dbReference>
<sequence length="193" mass="21352">MSRSSVSGDLAALTAAERRAKVVAFRRQRLSFAEIGRRLGVSPQRAHQLYTRALAEVPARHVDEHRAEELILIDDAIADLLDIAHDHTRPRPAVDAWNAIRGWAERKARLLGLDAPTRMQVITMDAIDAEIARLNAELAADDAAEIGSDPMEPRQIEQPHGEQRNSAAGSTLGERRNSATQGEHHDDAPDRER</sequence>
<evidence type="ECO:0000313" key="4">
    <source>
        <dbReference type="Proteomes" id="UP001501442"/>
    </source>
</evidence>
<keyword evidence="4" id="KW-1185">Reference proteome</keyword>
<feature type="compositionally biased region" description="Basic and acidic residues" evidence="1">
    <location>
        <begin position="173"/>
        <end position="193"/>
    </location>
</feature>
<proteinExistence type="predicted"/>
<reference evidence="4" key="1">
    <citation type="journal article" date="2019" name="Int. J. Syst. Evol. Microbiol.">
        <title>The Global Catalogue of Microorganisms (GCM) 10K type strain sequencing project: providing services to taxonomists for standard genome sequencing and annotation.</title>
        <authorList>
            <consortium name="The Broad Institute Genomics Platform"/>
            <consortium name="The Broad Institute Genome Sequencing Center for Infectious Disease"/>
            <person name="Wu L."/>
            <person name="Ma J."/>
        </authorList>
    </citation>
    <scope>NUCLEOTIDE SEQUENCE [LARGE SCALE GENOMIC DNA]</scope>
    <source>
        <strain evidence="4">JCM 17939</strain>
    </source>
</reference>
<dbReference type="InterPro" id="IPR036388">
    <property type="entry name" value="WH-like_DNA-bd_sf"/>
</dbReference>
<dbReference type="RefSeq" id="WP_425551240.1">
    <property type="nucleotide sequence ID" value="NZ_BAABHK010000008.1"/>
</dbReference>
<comment type="caution">
    <text evidence="3">The sequence shown here is derived from an EMBL/GenBank/DDBJ whole genome shotgun (WGS) entry which is preliminary data.</text>
</comment>
<gene>
    <name evidence="3" type="ORF">GCM10023196_053890</name>
</gene>
<feature type="region of interest" description="Disordered" evidence="1">
    <location>
        <begin position="144"/>
        <end position="193"/>
    </location>
</feature>
<feature type="compositionally biased region" description="Basic and acidic residues" evidence="1">
    <location>
        <begin position="151"/>
        <end position="163"/>
    </location>
</feature>
<evidence type="ECO:0000313" key="3">
    <source>
        <dbReference type="EMBL" id="GAA4630065.1"/>
    </source>
</evidence>
<dbReference type="EMBL" id="BAABHK010000008">
    <property type="protein sequence ID" value="GAA4630065.1"/>
    <property type="molecule type" value="Genomic_DNA"/>
</dbReference>
<dbReference type="Pfam" id="PF04545">
    <property type="entry name" value="Sigma70_r4"/>
    <property type="match status" value="1"/>
</dbReference>
<organism evidence="3 4">
    <name type="scientific">Actinoallomurus vinaceus</name>
    <dbReference type="NCBI Taxonomy" id="1080074"/>
    <lineage>
        <taxon>Bacteria</taxon>
        <taxon>Bacillati</taxon>
        <taxon>Actinomycetota</taxon>
        <taxon>Actinomycetes</taxon>
        <taxon>Streptosporangiales</taxon>
        <taxon>Thermomonosporaceae</taxon>
        <taxon>Actinoallomurus</taxon>
    </lineage>
</organism>
<dbReference type="InterPro" id="IPR013324">
    <property type="entry name" value="RNA_pol_sigma_r3/r4-like"/>
</dbReference>
<evidence type="ECO:0000256" key="1">
    <source>
        <dbReference type="SAM" id="MobiDB-lite"/>
    </source>
</evidence>
<dbReference type="Gene3D" id="1.10.10.10">
    <property type="entry name" value="Winged helix-like DNA-binding domain superfamily/Winged helix DNA-binding domain"/>
    <property type="match status" value="1"/>
</dbReference>
<name>A0ABP8UFR4_9ACTN</name>
<feature type="domain" description="RNA polymerase sigma-70 region 4" evidence="2">
    <location>
        <begin position="10"/>
        <end position="55"/>
    </location>
</feature>
<evidence type="ECO:0000259" key="2">
    <source>
        <dbReference type="Pfam" id="PF04545"/>
    </source>
</evidence>
<protein>
    <recommendedName>
        <fullName evidence="2">RNA polymerase sigma-70 region 4 domain-containing protein</fullName>
    </recommendedName>
</protein>
<accession>A0ABP8UFR4</accession>